<name>A0A8K0WZ68_9PEZI</name>
<keyword evidence="3" id="KW-1185">Reference proteome</keyword>
<sequence>MGGSAFSQGPNPLNTPRMPSPVFHHMSEECKKSLRQLFLCVASPIEAPCKSDHGDLDIFVAWPTSPSHGSSILGVDAGTISAYHDTIGLALGAERCKKNGNIANYAIPWPEHLGSDQASLAEQPESKPYIQVDVTVAESLEEMQWFLFKHAHGDIWSLLGSIIRPYGLTIDEQSLFIRIPEIEKKNRKMAKIRLTSEPIEVLSFLGLPFEGFWERPFSTIDQMFEYVSQCRMFQVYPASKKGPNGGPLDQGEAEKSDDRKRMKTRPVFHLWMTTFLSSCRLEGRFLDARTSRDDVRREALARFQVHHEYQHRLDQFVREEQVSHIKKDIIKATFPAPDPQSAAPGALQYRGCLVKALARIVLDDDTTYGVFPDPAYPLKDARGIFDLDNVRRFINLNHESIGAAAMELHHQARLDR</sequence>
<comment type="caution">
    <text evidence="2">The sequence shown here is derived from an EMBL/GenBank/DDBJ whole genome shotgun (WGS) entry which is preliminary data.</text>
</comment>
<evidence type="ECO:0000256" key="1">
    <source>
        <dbReference type="SAM" id="MobiDB-lite"/>
    </source>
</evidence>
<evidence type="ECO:0000313" key="3">
    <source>
        <dbReference type="Proteomes" id="UP000813385"/>
    </source>
</evidence>
<dbReference type="OrthoDB" id="4708870at2759"/>
<dbReference type="Proteomes" id="UP000813385">
    <property type="component" value="Unassembled WGS sequence"/>
</dbReference>
<feature type="compositionally biased region" description="Polar residues" evidence="1">
    <location>
        <begin position="1"/>
        <end position="14"/>
    </location>
</feature>
<feature type="region of interest" description="Disordered" evidence="1">
    <location>
        <begin position="241"/>
        <end position="261"/>
    </location>
</feature>
<accession>A0A8K0WZ68</accession>
<dbReference type="AlphaFoldDB" id="A0A8K0WZ68"/>
<proteinExistence type="predicted"/>
<evidence type="ECO:0000313" key="2">
    <source>
        <dbReference type="EMBL" id="KAH7350192.1"/>
    </source>
</evidence>
<feature type="region of interest" description="Disordered" evidence="1">
    <location>
        <begin position="1"/>
        <end position="20"/>
    </location>
</feature>
<protein>
    <submittedName>
        <fullName evidence="2">Uncharacterized protein</fullName>
    </submittedName>
</protein>
<dbReference type="EMBL" id="JAGPXD010000006">
    <property type="protein sequence ID" value="KAH7350192.1"/>
    <property type="molecule type" value="Genomic_DNA"/>
</dbReference>
<reference evidence="2" key="1">
    <citation type="journal article" date="2021" name="Nat. Commun.">
        <title>Genetic determinants of endophytism in the Arabidopsis root mycobiome.</title>
        <authorList>
            <person name="Mesny F."/>
            <person name="Miyauchi S."/>
            <person name="Thiergart T."/>
            <person name="Pickel B."/>
            <person name="Atanasova L."/>
            <person name="Karlsson M."/>
            <person name="Huettel B."/>
            <person name="Barry K.W."/>
            <person name="Haridas S."/>
            <person name="Chen C."/>
            <person name="Bauer D."/>
            <person name="Andreopoulos W."/>
            <person name="Pangilinan J."/>
            <person name="LaButti K."/>
            <person name="Riley R."/>
            <person name="Lipzen A."/>
            <person name="Clum A."/>
            <person name="Drula E."/>
            <person name="Henrissat B."/>
            <person name="Kohler A."/>
            <person name="Grigoriev I.V."/>
            <person name="Martin F.M."/>
            <person name="Hacquard S."/>
        </authorList>
    </citation>
    <scope>NUCLEOTIDE SEQUENCE</scope>
    <source>
        <strain evidence="2">MPI-CAGE-AT-0016</strain>
    </source>
</reference>
<gene>
    <name evidence="2" type="ORF">B0T11DRAFT_138730</name>
</gene>
<organism evidence="2 3">
    <name type="scientific">Plectosphaerella cucumerina</name>
    <dbReference type="NCBI Taxonomy" id="40658"/>
    <lineage>
        <taxon>Eukaryota</taxon>
        <taxon>Fungi</taxon>
        <taxon>Dikarya</taxon>
        <taxon>Ascomycota</taxon>
        <taxon>Pezizomycotina</taxon>
        <taxon>Sordariomycetes</taxon>
        <taxon>Hypocreomycetidae</taxon>
        <taxon>Glomerellales</taxon>
        <taxon>Plectosphaerellaceae</taxon>
        <taxon>Plectosphaerella</taxon>
    </lineage>
</organism>